<name>A0A2W2BYW5_9ACTN</name>
<feature type="domain" description="Pyrroline-5-carboxylate reductase catalytic N-terminal" evidence="2">
    <location>
        <begin position="3"/>
        <end position="92"/>
    </location>
</feature>
<dbReference type="SUPFAM" id="SSF51735">
    <property type="entry name" value="NAD(P)-binding Rossmann-fold domains"/>
    <property type="match status" value="1"/>
</dbReference>
<dbReference type="AlphaFoldDB" id="A0A2W2BYW5"/>
<dbReference type="Proteomes" id="UP000248764">
    <property type="component" value="Unassembled WGS sequence"/>
</dbReference>
<evidence type="ECO:0000313" key="4">
    <source>
        <dbReference type="Proteomes" id="UP000248764"/>
    </source>
</evidence>
<dbReference type="GO" id="GO:0008823">
    <property type="term" value="F:cupric reductase (NADH) activity"/>
    <property type="evidence" value="ECO:0007669"/>
    <property type="project" value="TreeGrafter"/>
</dbReference>
<comment type="caution">
    <text evidence="3">The sequence shown here is derived from an EMBL/GenBank/DDBJ whole genome shotgun (WGS) entry which is preliminary data.</text>
</comment>
<dbReference type="GO" id="GO:0015677">
    <property type="term" value="P:copper ion import"/>
    <property type="evidence" value="ECO:0007669"/>
    <property type="project" value="TreeGrafter"/>
</dbReference>
<organism evidence="3 4">
    <name type="scientific">Jiangella anatolica</name>
    <dbReference type="NCBI Taxonomy" id="2670374"/>
    <lineage>
        <taxon>Bacteria</taxon>
        <taxon>Bacillati</taxon>
        <taxon>Actinomycetota</taxon>
        <taxon>Actinomycetes</taxon>
        <taxon>Jiangellales</taxon>
        <taxon>Jiangellaceae</taxon>
        <taxon>Jiangella</taxon>
    </lineage>
</organism>
<dbReference type="RefSeq" id="WP_111257156.1">
    <property type="nucleotide sequence ID" value="NZ_POTW01000074.1"/>
</dbReference>
<dbReference type="InterPro" id="IPR036291">
    <property type="entry name" value="NAD(P)-bd_dom_sf"/>
</dbReference>
<evidence type="ECO:0000256" key="1">
    <source>
        <dbReference type="ARBA" id="ARBA00023002"/>
    </source>
</evidence>
<dbReference type="InterPro" id="IPR051267">
    <property type="entry name" value="STEAP_metalloreductase"/>
</dbReference>
<accession>A0A2W2BYW5</accession>
<dbReference type="PANTHER" id="PTHR14239:SF0">
    <property type="entry name" value="F420-DEPENDENT NADP REDUCTASE"/>
    <property type="match status" value="1"/>
</dbReference>
<proteinExistence type="predicted"/>
<dbReference type="InterPro" id="IPR028939">
    <property type="entry name" value="P5C_Rdtase_cat_N"/>
</dbReference>
<dbReference type="Pfam" id="PF03807">
    <property type="entry name" value="F420_oxidored"/>
    <property type="match status" value="1"/>
</dbReference>
<dbReference type="PANTHER" id="PTHR14239">
    <property type="entry name" value="DUDULIN-RELATED"/>
    <property type="match status" value="1"/>
</dbReference>
<keyword evidence="4" id="KW-1185">Reference proteome</keyword>
<dbReference type="GO" id="GO:0052851">
    <property type="term" value="F:ferric-chelate reductase (NADPH) activity"/>
    <property type="evidence" value="ECO:0007669"/>
    <property type="project" value="TreeGrafter"/>
</dbReference>
<dbReference type="EMBL" id="POTW01000074">
    <property type="protein sequence ID" value="PZF80817.1"/>
    <property type="molecule type" value="Genomic_DNA"/>
</dbReference>
<evidence type="ECO:0000313" key="3">
    <source>
        <dbReference type="EMBL" id="PZF80817.1"/>
    </source>
</evidence>
<dbReference type="Gene3D" id="3.40.50.720">
    <property type="entry name" value="NAD(P)-binding Rossmann-like Domain"/>
    <property type="match status" value="1"/>
</dbReference>
<sequence length="228" mass="23386">MTTIGILGAGKVGTVLARLAVAAGYRVLIAGSGAAERIALIVEIVTPGAVAVTAAQAAAEADVVVLALPLGKHRDLPVEELRGKLVLDAMNYWWEVDGVRPDLTDPRTSSSELVQGFLAGARVVKAFNHMGYHDLDEGARPAGTPGRKAIAVAGDDPASVAEAASIVDALGFDPVVAGPLAEGVRMEPFAEAFGANVAADELRAMLDRFPDSPRGLEVAAARAGMLTG</sequence>
<protein>
    <submittedName>
        <fullName evidence="3">NADP oxidoreductase</fullName>
    </submittedName>
</protein>
<evidence type="ECO:0000259" key="2">
    <source>
        <dbReference type="Pfam" id="PF03807"/>
    </source>
</evidence>
<gene>
    <name evidence="3" type="ORF">C1I92_23925</name>
</gene>
<dbReference type="GO" id="GO:0005886">
    <property type="term" value="C:plasma membrane"/>
    <property type="evidence" value="ECO:0007669"/>
    <property type="project" value="TreeGrafter"/>
</dbReference>
<reference evidence="3 4" key="1">
    <citation type="submission" date="2018-01" db="EMBL/GenBank/DDBJ databases">
        <title>Draft genome sequence of Jiangella sp. GTF31.</title>
        <authorList>
            <person name="Sahin N."/>
            <person name="Ay H."/>
            <person name="Saygin H."/>
        </authorList>
    </citation>
    <scope>NUCLEOTIDE SEQUENCE [LARGE SCALE GENOMIC DNA]</scope>
    <source>
        <strain evidence="3 4">GTF31</strain>
    </source>
</reference>
<keyword evidence="1" id="KW-0560">Oxidoreductase</keyword>